<accession>A0ABY5P846</accession>
<gene>
    <name evidence="1" type="ORF">NRE15_04530</name>
</gene>
<sequence>MEILDGRRTIDDSIEDTLDEAAETSDSCYTLDEVVTRVKARINETE</sequence>
<dbReference type="Proteomes" id="UP001315967">
    <property type="component" value="Chromosome"/>
</dbReference>
<dbReference type="EMBL" id="CP102453">
    <property type="protein sequence ID" value="UUX34917.1"/>
    <property type="molecule type" value="Genomic_DNA"/>
</dbReference>
<name>A0ABY5P846_9LACT</name>
<protein>
    <recommendedName>
        <fullName evidence="3">Antitoxin</fullName>
    </recommendedName>
</protein>
<organism evidence="1 2">
    <name type="scientific">Fundicoccus culcitae</name>
    <dbReference type="NCBI Taxonomy" id="2969821"/>
    <lineage>
        <taxon>Bacteria</taxon>
        <taxon>Bacillati</taxon>
        <taxon>Bacillota</taxon>
        <taxon>Bacilli</taxon>
        <taxon>Lactobacillales</taxon>
        <taxon>Aerococcaceae</taxon>
        <taxon>Fundicoccus</taxon>
    </lineage>
</organism>
<evidence type="ECO:0000313" key="1">
    <source>
        <dbReference type="EMBL" id="UUX34917.1"/>
    </source>
</evidence>
<reference evidence="1 2" key="1">
    <citation type="submission" date="2022-08" db="EMBL/GenBank/DDBJ databases">
        <title>Aerococcaceae sp. nov isolated from spoiled eye mask.</title>
        <authorList>
            <person name="Zhou G."/>
            <person name="Xie X.-B."/>
            <person name="Shi Q.-S."/>
            <person name="Wang Y.-S."/>
            <person name="Wen X."/>
            <person name="Peng H."/>
            <person name="Yang X.-J."/>
            <person name="Tao H.-B."/>
            <person name="Huang X.-M."/>
        </authorList>
    </citation>
    <scope>NUCLEOTIDE SEQUENCE [LARGE SCALE GENOMIC DNA]</scope>
    <source>
        <strain evidence="2">DM20194951</strain>
    </source>
</reference>
<evidence type="ECO:0008006" key="3">
    <source>
        <dbReference type="Google" id="ProtNLM"/>
    </source>
</evidence>
<evidence type="ECO:0000313" key="2">
    <source>
        <dbReference type="Proteomes" id="UP001315967"/>
    </source>
</evidence>
<proteinExistence type="predicted"/>
<keyword evidence="2" id="KW-1185">Reference proteome</keyword>
<dbReference type="RefSeq" id="WP_313794409.1">
    <property type="nucleotide sequence ID" value="NZ_CP102453.1"/>
</dbReference>